<name>A0A927MQZ2_9ACTN</name>
<dbReference type="EMBL" id="JADBEM010000001">
    <property type="protein sequence ID" value="MBE1605270.1"/>
    <property type="molecule type" value="Genomic_DNA"/>
</dbReference>
<dbReference type="Proteomes" id="UP000638648">
    <property type="component" value="Unassembled WGS sequence"/>
</dbReference>
<dbReference type="RefSeq" id="WP_192749635.1">
    <property type="nucleotide sequence ID" value="NZ_BAABJL010000133.1"/>
</dbReference>
<dbReference type="AlphaFoldDB" id="A0A927MQZ2"/>
<keyword evidence="3" id="KW-1185">Reference proteome</keyword>
<dbReference type="InterPro" id="IPR000182">
    <property type="entry name" value="GNAT_dom"/>
</dbReference>
<feature type="domain" description="N-acetyltransferase" evidence="1">
    <location>
        <begin position="1"/>
        <end position="185"/>
    </location>
</feature>
<dbReference type="CDD" id="cd04301">
    <property type="entry name" value="NAT_SF"/>
    <property type="match status" value="1"/>
</dbReference>
<reference evidence="2" key="1">
    <citation type="submission" date="2020-10" db="EMBL/GenBank/DDBJ databases">
        <title>Sequencing the genomes of 1000 actinobacteria strains.</title>
        <authorList>
            <person name="Klenk H.-P."/>
        </authorList>
    </citation>
    <scope>NUCLEOTIDE SEQUENCE</scope>
    <source>
        <strain evidence="2">DSM 45354</strain>
    </source>
</reference>
<dbReference type="PROSITE" id="PS51186">
    <property type="entry name" value="GNAT"/>
    <property type="match status" value="1"/>
</dbReference>
<dbReference type="Pfam" id="PF00583">
    <property type="entry name" value="Acetyltransf_1"/>
    <property type="match status" value="1"/>
</dbReference>
<evidence type="ECO:0000313" key="2">
    <source>
        <dbReference type="EMBL" id="MBE1605270.1"/>
    </source>
</evidence>
<gene>
    <name evidence="2" type="ORF">HEB94_002118</name>
</gene>
<organism evidence="2 3">
    <name type="scientific">Actinopolymorpha pittospori</name>
    <dbReference type="NCBI Taxonomy" id="648752"/>
    <lineage>
        <taxon>Bacteria</taxon>
        <taxon>Bacillati</taxon>
        <taxon>Actinomycetota</taxon>
        <taxon>Actinomycetes</taxon>
        <taxon>Propionibacteriales</taxon>
        <taxon>Actinopolymorphaceae</taxon>
        <taxon>Actinopolymorpha</taxon>
    </lineage>
</organism>
<comment type="caution">
    <text evidence="2">The sequence shown here is derived from an EMBL/GenBank/DDBJ whole genome shotgun (WGS) entry which is preliminary data.</text>
</comment>
<dbReference type="GO" id="GO:0016747">
    <property type="term" value="F:acyltransferase activity, transferring groups other than amino-acyl groups"/>
    <property type="evidence" value="ECO:0007669"/>
    <property type="project" value="InterPro"/>
</dbReference>
<evidence type="ECO:0000313" key="3">
    <source>
        <dbReference type="Proteomes" id="UP000638648"/>
    </source>
</evidence>
<dbReference type="Gene3D" id="3.40.630.30">
    <property type="match status" value="1"/>
</dbReference>
<sequence length="187" mass="20935">MTTDRLADLAALFETHPSTRGCWCQAFSVTRKVYHAGWSNGGNRARLEKLAETADPPVGLLAYREGEPVGWCSLGPRSRYPAAIGPRSRILKNRDESEDAEVWLLPCFFVRSGCRRAGITYDLLRAAVELARGYGAPAIEGWPRSGDDRRQSDLYLGREKLFAECGFRCVDRPSPQRAVMRLDLTRS</sequence>
<dbReference type="SUPFAM" id="SSF55729">
    <property type="entry name" value="Acyl-CoA N-acyltransferases (Nat)"/>
    <property type="match status" value="1"/>
</dbReference>
<protein>
    <submittedName>
        <fullName evidence="2">GNAT superfamily N-acetyltransferase</fullName>
    </submittedName>
</protein>
<dbReference type="InterPro" id="IPR016181">
    <property type="entry name" value="Acyl_CoA_acyltransferase"/>
</dbReference>
<proteinExistence type="predicted"/>
<accession>A0A927MQZ2</accession>
<evidence type="ECO:0000259" key="1">
    <source>
        <dbReference type="PROSITE" id="PS51186"/>
    </source>
</evidence>